<evidence type="ECO:0000256" key="6">
    <source>
        <dbReference type="ARBA" id="ARBA00022833"/>
    </source>
</evidence>
<evidence type="ECO:0000256" key="10">
    <source>
        <dbReference type="PIRSR" id="PIRSR001359-2"/>
    </source>
</evidence>
<dbReference type="InterPro" id="IPR013785">
    <property type="entry name" value="Aldolase_TIM"/>
</dbReference>
<accession>A0A158FBU3</accession>
<feature type="binding site" evidence="10">
    <location>
        <position position="199"/>
    </location>
    <ligand>
        <name>dihydroxyacetone phosphate</name>
        <dbReference type="ChEBI" id="CHEBI:57642"/>
    </ligand>
</feature>
<dbReference type="Gene3D" id="3.20.20.70">
    <property type="entry name" value="Aldolase class I"/>
    <property type="match status" value="1"/>
</dbReference>
<dbReference type="GO" id="GO:0006096">
    <property type="term" value="P:glycolytic process"/>
    <property type="evidence" value="ECO:0007669"/>
    <property type="project" value="UniProtKB-UniPathway"/>
</dbReference>
<evidence type="ECO:0000313" key="13">
    <source>
        <dbReference type="EMBL" id="SAL17187.1"/>
    </source>
</evidence>
<comment type="cofactor">
    <cofactor evidence="12">
        <name>Zn(2+)</name>
        <dbReference type="ChEBI" id="CHEBI:29105"/>
    </cofactor>
    <text evidence="12">One is catalytic and the other provides a structural contribution.</text>
</comment>
<feature type="binding site" evidence="10">
    <location>
        <begin position="233"/>
        <end position="235"/>
    </location>
    <ligand>
        <name>dihydroxyacetone phosphate</name>
        <dbReference type="ChEBI" id="CHEBI:57642"/>
    </ligand>
</feature>
<protein>
    <recommendedName>
        <fullName evidence="12">Fructose-1,6-bisphosphate aldolase</fullName>
        <shortName evidence="12">FBP aldolase</shortName>
        <ecNumber evidence="12">4.1.2.13</ecNumber>
    </recommendedName>
</protein>
<dbReference type="Proteomes" id="UP000054925">
    <property type="component" value="Unassembled WGS sequence"/>
</dbReference>
<keyword evidence="5 11" id="KW-0479">Metal-binding</keyword>
<dbReference type="Pfam" id="PF01116">
    <property type="entry name" value="F_bP_aldolase"/>
    <property type="match status" value="1"/>
</dbReference>
<evidence type="ECO:0000256" key="7">
    <source>
        <dbReference type="ARBA" id="ARBA00023152"/>
    </source>
</evidence>
<dbReference type="EMBL" id="FCOL02000002">
    <property type="protein sequence ID" value="SAL17187.1"/>
    <property type="molecule type" value="Genomic_DNA"/>
</dbReference>
<dbReference type="UniPathway" id="UPA00109">
    <property type="reaction ID" value="UER00183"/>
</dbReference>
<dbReference type="NCBIfam" id="TIGR01521">
    <property type="entry name" value="FruBisAldo_II_B"/>
    <property type="match status" value="1"/>
</dbReference>
<dbReference type="NCBIfam" id="TIGR00167">
    <property type="entry name" value="cbbA"/>
    <property type="match status" value="1"/>
</dbReference>
<dbReference type="PROSITE" id="PS00806">
    <property type="entry name" value="ALDOLASE_CLASS_II_2"/>
    <property type="match status" value="1"/>
</dbReference>
<feature type="binding site" evidence="11">
    <location>
        <position position="232"/>
    </location>
    <ligand>
        <name>Zn(2+)</name>
        <dbReference type="ChEBI" id="CHEBI:29105"/>
        <label>1</label>
        <note>catalytic</note>
    </ligand>
</feature>
<evidence type="ECO:0000256" key="2">
    <source>
        <dbReference type="ARBA" id="ARBA00002181"/>
    </source>
</evidence>
<comment type="catalytic activity">
    <reaction evidence="1 12">
        <text>beta-D-fructose 1,6-bisphosphate = D-glyceraldehyde 3-phosphate + dihydroxyacetone phosphate</text>
        <dbReference type="Rhea" id="RHEA:14729"/>
        <dbReference type="ChEBI" id="CHEBI:32966"/>
        <dbReference type="ChEBI" id="CHEBI:57642"/>
        <dbReference type="ChEBI" id="CHEBI:59776"/>
        <dbReference type="EC" id="4.1.2.13"/>
    </reaction>
</comment>
<dbReference type="FunFam" id="3.20.20.70:FF:000111">
    <property type="entry name" value="Fructose-1,6-bisphosphate aldolase"/>
    <property type="match status" value="1"/>
</dbReference>
<comment type="similarity">
    <text evidence="4 12">Belongs to the class II fructose-bisphosphate aldolase family.</text>
</comment>
<feature type="binding site" evidence="11">
    <location>
        <position position="142"/>
    </location>
    <ligand>
        <name>Zn(2+)</name>
        <dbReference type="ChEBI" id="CHEBI:29105"/>
        <label>2</label>
    </ligand>
</feature>
<dbReference type="PANTHER" id="PTHR30304">
    <property type="entry name" value="D-TAGATOSE-1,6-BISPHOSPHATE ALDOLASE"/>
    <property type="match status" value="1"/>
</dbReference>
<dbReference type="SUPFAM" id="SSF51569">
    <property type="entry name" value="Aldolase"/>
    <property type="match status" value="1"/>
</dbReference>
<comment type="cofactor">
    <cofactor evidence="11">
        <name>Zn(2+)</name>
        <dbReference type="ChEBI" id="CHEBI:29105"/>
    </cofactor>
    <text evidence="11">Binds 2 Zn(2+) ions per subunit. One is catalytic and the other provides a structural contribution.</text>
</comment>
<name>A0A158FBU3_9BURK</name>
<comment type="function">
    <text evidence="2 12">Catalyzes the aldol condensation of dihydroxyacetone phosphate (DHAP or glycerone-phosphate) with glyceraldehyde 3-phosphate (G3P) to form fructose 1,6-bisphosphate (FBP) in gluconeogenesis and the reverse reaction in glycolysis.</text>
</comment>
<dbReference type="AlphaFoldDB" id="A0A158FBU3"/>
<gene>
    <name evidence="13" type="ORF">AWB67_00474</name>
</gene>
<dbReference type="PANTHER" id="PTHR30304:SF0">
    <property type="entry name" value="D-TAGATOSE-1,6-BISPHOSPHATE ALDOLASE SUBUNIT GATY-RELATED"/>
    <property type="match status" value="1"/>
</dbReference>
<evidence type="ECO:0000256" key="3">
    <source>
        <dbReference type="ARBA" id="ARBA00004714"/>
    </source>
</evidence>
<feature type="binding site" evidence="11">
    <location>
        <position position="198"/>
    </location>
    <ligand>
        <name>Zn(2+)</name>
        <dbReference type="ChEBI" id="CHEBI:29105"/>
        <label>1</label>
        <note>catalytic</note>
    </ligand>
</feature>
<dbReference type="PROSITE" id="PS00602">
    <property type="entry name" value="ALDOLASE_CLASS_II_1"/>
    <property type="match status" value="1"/>
</dbReference>
<feature type="binding site" evidence="11">
    <location>
        <position position="84"/>
    </location>
    <ligand>
        <name>Zn(2+)</name>
        <dbReference type="ChEBI" id="CHEBI:29105"/>
        <label>1</label>
        <note>catalytic</note>
    </ligand>
</feature>
<keyword evidence="6 11" id="KW-0862">Zinc</keyword>
<comment type="caution">
    <text evidence="13">The sequence shown here is derived from an EMBL/GenBank/DDBJ whole genome shotgun (WGS) entry which is preliminary data.</text>
</comment>
<comment type="pathway">
    <text evidence="3 12">Carbohydrate degradation; glycolysis; D-glyceraldehyde 3-phosphate and glycerone phosphate from D-glucose: step 4/4.</text>
</comment>
<organism evidence="13 14">
    <name type="scientific">Caballeronia terrestris</name>
    <dbReference type="NCBI Taxonomy" id="1226301"/>
    <lineage>
        <taxon>Bacteria</taxon>
        <taxon>Pseudomonadati</taxon>
        <taxon>Pseudomonadota</taxon>
        <taxon>Betaproteobacteria</taxon>
        <taxon>Burkholderiales</taxon>
        <taxon>Burkholderiaceae</taxon>
        <taxon>Caballeronia</taxon>
    </lineage>
</organism>
<dbReference type="CDD" id="cd00947">
    <property type="entry name" value="TBP_aldolase_IIB"/>
    <property type="match status" value="1"/>
</dbReference>
<dbReference type="PIRSF" id="PIRSF001359">
    <property type="entry name" value="F_bP_aldolase_II"/>
    <property type="match status" value="1"/>
</dbReference>
<dbReference type="InterPro" id="IPR050246">
    <property type="entry name" value="Class_II_FBP_aldolase"/>
</dbReference>
<keyword evidence="8 12" id="KW-0456">Lyase</keyword>
<evidence type="ECO:0000256" key="4">
    <source>
        <dbReference type="ARBA" id="ARBA00005812"/>
    </source>
</evidence>
<dbReference type="RefSeq" id="WP_087654635.1">
    <property type="nucleotide sequence ID" value="NZ_FCOL02000002.1"/>
</dbReference>
<evidence type="ECO:0000256" key="5">
    <source>
        <dbReference type="ARBA" id="ARBA00022723"/>
    </source>
</evidence>
<dbReference type="InterPro" id="IPR006412">
    <property type="entry name" value="Fruct_bisP_Calv"/>
</dbReference>
<feature type="binding site" evidence="11">
    <location>
        <position position="105"/>
    </location>
    <ligand>
        <name>Zn(2+)</name>
        <dbReference type="ChEBI" id="CHEBI:29105"/>
        <label>2</label>
    </ligand>
</feature>
<dbReference type="OrthoDB" id="9803995at2"/>
<feature type="active site" description="Proton donor" evidence="9">
    <location>
        <position position="83"/>
    </location>
</feature>
<evidence type="ECO:0000256" key="1">
    <source>
        <dbReference type="ARBA" id="ARBA00000441"/>
    </source>
</evidence>
<evidence type="ECO:0000313" key="14">
    <source>
        <dbReference type="Proteomes" id="UP000054925"/>
    </source>
</evidence>
<dbReference type="GO" id="GO:0004332">
    <property type="term" value="F:fructose-bisphosphate aldolase activity"/>
    <property type="evidence" value="ECO:0007669"/>
    <property type="project" value="UniProtKB-EC"/>
</dbReference>
<reference evidence="13" key="1">
    <citation type="submission" date="2016-01" db="EMBL/GenBank/DDBJ databases">
        <authorList>
            <person name="Peeters C."/>
        </authorList>
    </citation>
    <scope>NUCLEOTIDE SEQUENCE [LARGE SCALE GENOMIC DNA]</scope>
    <source>
        <strain evidence="13">LMG 22937</strain>
    </source>
</reference>
<sequence length="354" mass="38701">MPLVSMRQLLDHAAENGYGLPAFNVNNLEQVQAIMAAANEVNAPVIMQASAGARKYAGEAFLRHLIEAAVESYPHIPVVMHQDHGQSPAVCMAAIRSGFTSVMMDGSLEADGKSVASYEYNVDVSRKVVEMAHSIGVTVEAELGVLGSLETMKGDKEDGHGAEGTMTREQLLTDVEQAADFVKQTQCDALAIAIGTSHGAYKFTKKPTGDILAIQRIKEIHQRIPNTHLVMHGSSSVPQNLLADIREFGGDMKETYGVPVEEIQEGIKHGVRKVNIDTDLRLAITAAIRRYFVENPTKFDPRDYLKPAREAAKKICLERYMQFGCEGQAGKIKPIPLDKIAEKYKSGELAQIVK</sequence>
<evidence type="ECO:0000256" key="12">
    <source>
        <dbReference type="RuleBase" id="RU365019"/>
    </source>
</evidence>
<proteinExistence type="inferred from homology"/>
<feature type="binding site" evidence="10">
    <location>
        <begin position="275"/>
        <end position="278"/>
    </location>
    <ligand>
        <name>dihydroxyacetone phosphate</name>
        <dbReference type="ChEBI" id="CHEBI:57642"/>
    </ligand>
</feature>
<keyword evidence="7 12" id="KW-0324">Glycolysis</keyword>
<dbReference type="InterPro" id="IPR000771">
    <property type="entry name" value="FBA_II"/>
</dbReference>
<dbReference type="EC" id="4.1.2.13" evidence="12"/>
<dbReference type="GO" id="GO:0008270">
    <property type="term" value="F:zinc ion binding"/>
    <property type="evidence" value="ECO:0007669"/>
    <property type="project" value="InterPro"/>
</dbReference>
<keyword evidence="14" id="KW-1185">Reference proteome</keyword>
<evidence type="ECO:0000256" key="11">
    <source>
        <dbReference type="PIRSR" id="PIRSR001359-3"/>
    </source>
</evidence>
<evidence type="ECO:0000256" key="8">
    <source>
        <dbReference type="ARBA" id="ARBA00023239"/>
    </source>
</evidence>
<evidence type="ECO:0000256" key="9">
    <source>
        <dbReference type="PIRSR" id="PIRSR001359-1"/>
    </source>
</evidence>